<organism evidence="2 3">
    <name type="scientific">Escherichia coli</name>
    <dbReference type="NCBI Taxonomy" id="562"/>
    <lineage>
        <taxon>Bacteria</taxon>
        <taxon>Pseudomonadati</taxon>
        <taxon>Pseudomonadota</taxon>
        <taxon>Gammaproteobacteria</taxon>
        <taxon>Enterobacterales</taxon>
        <taxon>Enterobacteriaceae</taxon>
        <taxon>Escherichia</taxon>
    </lineage>
</organism>
<name>A0A376KI36_ECOLX</name>
<dbReference type="GO" id="GO:0006310">
    <property type="term" value="P:DNA recombination"/>
    <property type="evidence" value="ECO:0007669"/>
    <property type="project" value="TreeGrafter"/>
</dbReference>
<evidence type="ECO:0000313" key="2">
    <source>
        <dbReference type="EMBL" id="STE82368.1"/>
    </source>
</evidence>
<dbReference type="Proteomes" id="UP000255201">
    <property type="component" value="Unassembled WGS sequence"/>
</dbReference>
<accession>A0A376KI36</accession>
<protein>
    <submittedName>
        <fullName evidence="2">Putative transposase</fullName>
    </submittedName>
</protein>
<dbReference type="PANTHER" id="PTHR34611:SF2">
    <property type="entry name" value="INACTIVE RECOMBINATION-PROMOTING NUCLEASE-LIKE PROTEIN RPNE-RELATED"/>
    <property type="match status" value="1"/>
</dbReference>
<proteinExistence type="predicted"/>
<evidence type="ECO:0000313" key="3">
    <source>
        <dbReference type="Proteomes" id="UP000255201"/>
    </source>
</evidence>
<dbReference type="AlphaFoldDB" id="A0A376KI36"/>
<feature type="domain" description="Transposase (putative) YhgA-like" evidence="1">
    <location>
        <begin position="10"/>
        <end position="60"/>
    </location>
</feature>
<dbReference type="InterPro" id="IPR051699">
    <property type="entry name" value="Rpn/YhgA-like_nuclease"/>
</dbReference>
<gene>
    <name evidence="2" type="ORF">NCTC10764_06447</name>
</gene>
<dbReference type="GO" id="GO:1990238">
    <property type="term" value="F:double-stranded DNA endonuclease activity"/>
    <property type="evidence" value="ECO:0007669"/>
    <property type="project" value="TreeGrafter"/>
</dbReference>
<sequence>MYGREIYGEQKPFSLVDVSTLTDDEIEHYHRMAALMFTMKSGTSGDVIELIGKSITLTDKYGSSVHQNIVLTYLMELYQMDFAELSEAVSTHYPSHKGVIMTIAEQLEEKGLEKGRAEERSRLVLMMRQKGKSLEEIKDFLDLTDEQLLQGPGLRPGAA</sequence>
<dbReference type="InterPro" id="IPR006842">
    <property type="entry name" value="Transposase_31"/>
</dbReference>
<dbReference type="PANTHER" id="PTHR34611">
    <property type="match status" value="1"/>
</dbReference>
<dbReference type="EMBL" id="UFZL01000007">
    <property type="protein sequence ID" value="STE82368.1"/>
    <property type="molecule type" value="Genomic_DNA"/>
</dbReference>
<reference evidence="2 3" key="1">
    <citation type="submission" date="2018-06" db="EMBL/GenBank/DDBJ databases">
        <authorList>
            <consortium name="Pathogen Informatics"/>
            <person name="Doyle S."/>
        </authorList>
    </citation>
    <scope>NUCLEOTIDE SEQUENCE [LARGE SCALE GENOMIC DNA]</scope>
    <source>
        <strain evidence="2 3">NCTC10764</strain>
    </source>
</reference>
<evidence type="ECO:0000259" key="1">
    <source>
        <dbReference type="Pfam" id="PF04754"/>
    </source>
</evidence>
<dbReference type="Pfam" id="PF04754">
    <property type="entry name" value="Transposase_31"/>
    <property type="match status" value="1"/>
</dbReference>